<reference evidence="1 2" key="1">
    <citation type="submission" date="2017-12" db="EMBL/GenBank/DDBJ databases">
        <title>Comparative genomics of Botrytis spp.</title>
        <authorList>
            <person name="Valero-Jimenez C.A."/>
            <person name="Tapia P."/>
            <person name="Veloso J."/>
            <person name="Silva-Moreno E."/>
            <person name="Staats M."/>
            <person name="Valdes J.H."/>
            <person name="Van Kan J.A.L."/>
        </authorList>
    </citation>
    <scope>NUCLEOTIDE SEQUENCE [LARGE SCALE GENOMIC DNA]</scope>
    <source>
        <strain evidence="1 2">MUCL11595</strain>
    </source>
</reference>
<accession>A0A4Z1I8U2</accession>
<proteinExistence type="predicted"/>
<keyword evidence="2" id="KW-1185">Reference proteome</keyword>
<dbReference type="EMBL" id="PQXN01000069">
    <property type="protein sequence ID" value="TGO57134.1"/>
    <property type="molecule type" value="Genomic_DNA"/>
</dbReference>
<dbReference type="AlphaFoldDB" id="A0A4Z1I8U2"/>
<protein>
    <submittedName>
        <fullName evidence="1">Uncharacterized protein</fullName>
    </submittedName>
</protein>
<organism evidence="1 2">
    <name type="scientific">Botryotinia convoluta</name>
    <dbReference type="NCBI Taxonomy" id="54673"/>
    <lineage>
        <taxon>Eukaryota</taxon>
        <taxon>Fungi</taxon>
        <taxon>Dikarya</taxon>
        <taxon>Ascomycota</taxon>
        <taxon>Pezizomycotina</taxon>
        <taxon>Leotiomycetes</taxon>
        <taxon>Helotiales</taxon>
        <taxon>Sclerotiniaceae</taxon>
        <taxon>Botryotinia</taxon>
    </lineage>
</organism>
<sequence>MDFGIKNISPSFQPIREILVLQASYFKGRRCLLSAISKPTENSNHANAKKKSHMPLPRSQHLLIGLYTPAGSVNQSLRLLSRTSAVPCVTENAPMVPAAAHVDEA</sequence>
<dbReference type="OrthoDB" id="10553851at2759"/>
<comment type="caution">
    <text evidence="1">The sequence shown here is derived from an EMBL/GenBank/DDBJ whole genome shotgun (WGS) entry which is preliminary data.</text>
</comment>
<dbReference type="Proteomes" id="UP000297527">
    <property type="component" value="Unassembled WGS sequence"/>
</dbReference>
<evidence type="ECO:0000313" key="1">
    <source>
        <dbReference type="EMBL" id="TGO57134.1"/>
    </source>
</evidence>
<gene>
    <name evidence="1" type="ORF">BCON_0069g00280</name>
</gene>
<evidence type="ECO:0000313" key="2">
    <source>
        <dbReference type="Proteomes" id="UP000297527"/>
    </source>
</evidence>
<name>A0A4Z1I8U2_9HELO</name>